<name>A0ABY4AQZ3_9MICO</name>
<evidence type="ECO:0000313" key="3">
    <source>
        <dbReference type="Proteomes" id="UP000831304"/>
    </source>
</evidence>
<protein>
    <submittedName>
        <fullName evidence="2">Uncharacterized protein</fullName>
    </submittedName>
</protein>
<keyword evidence="3" id="KW-1185">Reference proteome</keyword>
<sequence>MAEEPIEPALDLAIERALEAANLRSGDALSGVTAGVAEQPEPSAAESGDAGGDGD</sequence>
<reference evidence="2 3" key="1">
    <citation type="submission" date="2022-03" db="EMBL/GenBank/DDBJ databases">
        <title>Agromyces sp. isolated from the gut of P. brevitarsis seulensis larvae.</title>
        <authorList>
            <person name="Won M."/>
            <person name="Kwon S.-W."/>
        </authorList>
    </citation>
    <scope>NUCLEOTIDE SEQUENCE [LARGE SCALE GENOMIC DNA]</scope>
    <source>
        <strain evidence="2 3">KACC 16215</strain>
    </source>
</reference>
<organism evidence="2 3">
    <name type="scientific">Agromyces soli</name>
    <dbReference type="NCBI Taxonomy" id="659012"/>
    <lineage>
        <taxon>Bacteria</taxon>
        <taxon>Bacillati</taxon>
        <taxon>Actinomycetota</taxon>
        <taxon>Actinomycetes</taxon>
        <taxon>Micrococcales</taxon>
        <taxon>Microbacteriaceae</taxon>
        <taxon>Agromyces</taxon>
    </lineage>
</organism>
<accession>A0ABY4AQZ3</accession>
<feature type="region of interest" description="Disordered" evidence="1">
    <location>
        <begin position="31"/>
        <end position="55"/>
    </location>
</feature>
<gene>
    <name evidence="2" type="ORF">MTP13_14835</name>
</gene>
<dbReference type="RefSeq" id="WP_243568463.1">
    <property type="nucleotide sequence ID" value="NZ_BAAARD010000007.1"/>
</dbReference>
<evidence type="ECO:0000256" key="1">
    <source>
        <dbReference type="SAM" id="MobiDB-lite"/>
    </source>
</evidence>
<proteinExistence type="predicted"/>
<evidence type="ECO:0000313" key="2">
    <source>
        <dbReference type="EMBL" id="UOE25592.1"/>
    </source>
</evidence>
<dbReference type="EMBL" id="CP094533">
    <property type="protein sequence ID" value="UOE25592.1"/>
    <property type="molecule type" value="Genomic_DNA"/>
</dbReference>
<dbReference type="Proteomes" id="UP000831304">
    <property type="component" value="Chromosome"/>
</dbReference>